<gene>
    <name evidence="3" type="ORF">Cylst_4778</name>
</gene>
<dbReference type="PANTHER" id="PTHR38731:SF1">
    <property type="entry name" value="FECR PROTEIN DOMAIN-CONTAINING PROTEIN"/>
    <property type="match status" value="1"/>
</dbReference>
<dbReference type="RefSeq" id="WP_015210074.1">
    <property type="nucleotide sequence ID" value="NC_019757.1"/>
</dbReference>
<dbReference type="STRING" id="56107.Cylst_4778"/>
<dbReference type="PANTHER" id="PTHR38731">
    <property type="entry name" value="LIPL45-RELATED LIPOPROTEIN-RELATED"/>
    <property type="match status" value="1"/>
</dbReference>
<feature type="domain" description="FecR protein" evidence="2">
    <location>
        <begin position="68"/>
        <end position="170"/>
    </location>
</feature>
<evidence type="ECO:0000259" key="2">
    <source>
        <dbReference type="Pfam" id="PF04773"/>
    </source>
</evidence>
<reference evidence="3 4" key="1">
    <citation type="submission" date="2012-06" db="EMBL/GenBank/DDBJ databases">
        <title>Finished chromosome of genome of Cylindrospermum stagnale PCC 7417.</title>
        <authorList>
            <consortium name="US DOE Joint Genome Institute"/>
            <person name="Gugger M."/>
            <person name="Coursin T."/>
            <person name="Rippka R."/>
            <person name="Tandeau De Marsac N."/>
            <person name="Huntemann M."/>
            <person name="Wei C.-L."/>
            <person name="Han J."/>
            <person name="Detter J.C."/>
            <person name="Han C."/>
            <person name="Tapia R."/>
            <person name="Chen A."/>
            <person name="Kyrpides N."/>
            <person name="Mavromatis K."/>
            <person name="Markowitz V."/>
            <person name="Szeto E."/>
            <person name="Ivanova N."/>
            <person name="Pagani I."/>
            <person name="Pati A."/>
            <person name="Goodwin L."/>
            <person name="Nordberg H.P."/>
            <person name="Cantor M.N."/>
            <person name="Hua S.X."/>
            <person name="Woyke T."/>
            <person name="Kerfeld C.A."/>
        </authorList>
    </citation>
    <scope>NUCLEOTIDE SEQUENCE [LARGE SCALE GENOMIC DNA]</scope>
    <source>
        <strain evidence="3 4">PCC 7417</strain>
    </source>
</reference>
<dbReference type="Gene3D" id="2.60.120.1440">
    <property type="match status" value="1"/>
</dbReference>
<dbReference type="eggNOG" id="COG4254">
    <property type="taxonomic scope" value="Bacteria"/>
</dbReference>
<sequence length="277" mass="29838">MKTWWRCNFIFVLFGLVGTLRASAADDRLQVSVNRWLEVRRPIGQVLYSRGQTSQPARNGMRLQAVGDAISTKQNSSAVLAIDTGTGLINVSQNTNVNVQKLLTGRGGERITQLQVKTGQVRLQVRPFTHSASRLEIHTPAGVAGVRGTEFGVSVQQNGKMGVATLKGGVATNAQGQTVLVDAGFQNLTIPGEPPSTPVPLREDTRLNIRKLVAKASLVQIVGSVDPVNLLAIAKQPQNTDKNGNFDITVPLLPNRRVEAVVVTPLGKKQLYELAVP</sequence>
<dbReference type="HOGENOM" id="CLU_060097_0_0_3"/>
<evidence type="ECO:0000313" key="4">
    <source>
        <dbReference type="Proteomes" id="UP000010475"/>
    </source>
</evidence>
<organism evidence="3 4">
    <name type="scientific">Cylindrospermum stagnale PCC 7417</name>
    <dbReference type="NCBI Taxonomy" id="56107"/>
    <lineage>
        <taxon>Bacteria</taxon>
        <taxon>Bacillati</taxon>
        <taxon>Cyanobacteriota</taxon>
        <taxon>Cyanophyceae</taxon>
        <taxon>Nostocales</taxon>
        <taxon>Nostocaceae</taxon>
        <taxon>Cylindrospermum</taxon>
    </lineage>
</organism>
<proteinExistence type="predicted"/>
<dbReference type="EMBL" id="CP003642">
    <property type="protein sequence ID" value="AFZ26837.1"/>
    <property type="molecule type" value="Genomic_DNA"/>
</dbReference>
<dbReference type="PATRIC" id="fig|56107.3.peg.5249"/>
<feature type="chain" id="PRO_5003937712" description="FecR protein domain-containing protein" evidence="1">
    <location>
        <begin position="25"/>
        <end position="277"/>
    </location>
</feature>
<dbReference type="Pfam" id="PF04773">
    <property type="entry name" value="FecR"/>
    <property type="match status" value="1"/>
</dbReference>
<evidence type="ECO:0000256" key="1">
    <source>
        <dbReference type="SAM" id="SignalP"/>
    </source>
</evidence>
<accession>K9X5A9</accession>
<dbReference type="OrthoDB" id="465662at2"/>
<dbReference type="Proteomes" id="UP000010475">
    <property type="component" value="Chromosome"/>
</dbReference>
<keyword evidence="4" id="KW-1185">Reference proteome</keyword>
<dbReference type="InterPro" id="IPR006860">
    <property type="entry name" value="FecR"/>
</dbReference>
<feature type="signal peptide" evidence="1">
    <location>
        <begin position="1"/>
        <end position="24"/>
    </location>
</feature>
<dbReference type="KEGG" id="csg:Cylst_4778"/>
<evidence type="ECO:0000313" key="3">
    <source>
        <dbReference type="EMBL" id="AFZ26837.1"/>
    </source>
</evidence>
<keyword evidence="1" id="KW-0732">Signal</keyword>
<protein>
    <recommendedName>
        <fullName evidence="2">FecR protein domain-containing protein</fullName>
    </recommendedName>
</protein>
<name>K9X5A9_9NOST</name>
<dbReference type="AlphaFoldDB" id="K9X5A9"/>